<dbReference type="Pfam" id="PF13007">
    <property type="entry name" value="LZ_Tnp_IS66"/>
    <property type="match status" value="1"/>
</dbReference>
<accession>A0A921K1S9</accession>
<feature type="region of interest" description="Disordered" evidence="2">
    <location>
        <begin position="71"/>
        <end position="122"/>
    </location>
</feature>
<proteinExistence type="predicted"/>
<evidence type="ECO:0000256" key="1">
    <source>
        <dbReference type="SAM" id="Coils"/>
    </source>
</evidence>
<reference evidence="4" key="2">
    <citation type="submission" date="2021-09" db="EMBL/GenBank/DDBJ databases">
        <authorList>
            <person name="Gilroy R."/>
        </authorList>
    </citation>
    <scope>NUCLEOTIDE SEQUENCE</scope>
    <source>
        <strain evidence="4">CHK174-6876</strain>
    </source>
</reference>
<organism evidence="4 5">
    <name type="scientific">Ligilactobacillus acidipiscis</name>
    <dbReference type="NCBI Taxonomy" id="89059"/>
    <lineage>
        <taxon>Bacteria</taxon>
        <taxon>Bacillati</taxon>
        <taxon>Bacillota</taxon>
        <taxon>Bacilli</taxon>
        <taxon>Lactobacillales</taxon>
        <taxon>Lactobacillaceae</taxon>
        <taxon>Ligilactobacillus</taxon>
    </lineage>
</organism>
<reference evidence="4" key="1">
    <citation type="journal article" date="2021" name="PeerJ">
        <title>Extensive microbial diversity within the chicken gut microbiome revealed by metagenomics and culture.</title>
        <authorList>
            <person name="Gilroy R."/>
            <person name="Ravi A."/>
            <person name="Getino M."/>
            <person name="Pursley I."/>
            <person name="Horton D.L."/>
            <person name="Alikhan N.F."/>
            <person name="Baker D."/>
            <person name="Gharbi K."/>
            <person name="Hall N."/>
            <person name="Watson M."/>
            <person name="Adriaenssens E.M."/>
            <person name="Foster-Nyarko E."/>
            <person name="Jarju S."/>
            <person name="Secka A."/>
            <person name="Antonio M."/>
            <person name="Oren A."/>
            <person name="Chaudhuri R.R."/>
            <person name="La Ragione R."/>
            <person name="Hildebrand F."/>
            <person name="Pallen M.J."/>
        </authorList>
    </citation>
    <scope>NUCLEOTIDE SEQUENCE</scope>
    <source>
        <strain evidence="4">CHK174-6876</strain>
    </source>
</reference>
<sequence>MDQQETIDQLTLENEELRKQNKANEQRIAELETLLKTFQAKLFGTKSEKSASSDENQLTLWDDNRVFTWSEHTDEQNAESSQKKVQKSQKKRQKRQGQIRRLSYSQRSQTTRRKDLSFRTSA</sequence>
<dbReference type="InterPro" id="IPR024463">
    <property type="entry name" value="Transposase_TnpC_homeodom"/>
</dbReference>
<dbReference type="Proteomes" id="UP000707535">
    <property type="component" value="Unassembled WGS sequence"/>
</dbReference>
<gene>
    <name evidence="4" type="ORF">K8V00_11705</name>
</gene>
<feature type="coiled-coil region" evidence="1">
    <location>
        <begin position="7"/>
        <end position="41"/>
    </location>
</feature>
<evidence type="ECO:0000259" key="3">
    <source>
        <dbReference type="Pfam" id="PF13007"/>
    </source>
</evidence>
<evidence type="ECO:0000256" key="2">
    <source>
        <dbReference type="SAM" id="MobiDB-lite"/>
    </source>
</evidence>
<dbReference type="AlphaFoldDB" id="A0A921K1S9"/>
<evidence type="ECO:0000313" key="5">
    <source>
        <dbReference type="Proteomes" id="UP000707535"/>
    </source>
</evidence>
<dbReference type="EMBL" id="DYXG01000119">
    <property type="protein sequence ID" value="HJE98272.1"/>
    <property type="molecule type" value="Genomic_DNA"/>
</dbReference>
<comment type="caution">
    <text evidence="4">The sequence shown here is derived from an EMBL/GenBank/DDBJ whole genome shotgun (WGS) entry which is preliminary data.</text>
</comment>
<keyword evidence="1" id="KW-0175">Coiled coil</keyword>
<name>A0A921K1S9_9LACO</name>
<evidence type="ECO:0000313" key="4">
    <source>
        <dbReference type="EMBL" id="HJE98272.1"/>
    </source>
</evidence>
<feature type="compositionally biased region" description="Basic residues" evidence="2">
    <location>
        <begin position="84"/>
        <end position="98"/>
    </location>
</feature>
<feature type="domain" description="Transposase TnpC homeodomain" evidence="3">
    <location>
        <begin position="30"/>
        <end position="96"/>
    </location>
</feature>
<feature type="compositionally biased region" description="Basic and acidic residues" evidence="2">
    <location>
        <begin position="112"/>
        <end position="122"/>
    </location>
</feature>
<protein>
    <recommendedName>
        <fullName evidence="3">Transposase TnpC homeodomain domain-containing protein</fullName>
    </recommendedName>
</protein>